<feature type="transmembrane region" description="Helical" evidence="1">
    <location>
        <begin position="45"/>
        <end position="66"/>
    </location>
</feature>
<dbReference type="Proteomes" id="UP000184036">
    <property type="component" value="Unassembled WGS sequence"/>
</dbReference>
<accession>A0A1M5H0F7</accession>
<dbReference type="STRING" id="271157.SAMN05444396_104284"/>
<evidence type="ECO:0000313" key="2">
    <source>
        <dbReference type="EMBL" id="SHG09473.1"/>
    </source>
</evidence>
<dbReference type="AlphaFoldDB" id="A0A1M5H0F7"/>
<dbReference type="EMBL" id="FQWE01000004">
    <property type="protein sequence ID" value="SHG09473.1"/>
    <property type="molecule type" value="Genomic_DNA"/>
</dbReference>
<dbReference type="OrthoDB" id="1247025at2"/>
<reference evidence="3" key="1">
    <citation type="submission" date="2016-11" db="EMBL/GenBank/DDBJ databases">
        <authorList>
            <person name="Varghese N."/>
            <person name="Submissions S."/>
        </authorList>
    </citation>
    <scope>NUCLEOTIDE SEQUENCE [LARGE SCALE GENOMIC DNA]</scope>
    <source>
        <strain evidence="3">DSM 19741</strain>
    </source>
</reference>
<name>A0A1M5H0F7_9FLAO</name>
<dbReference type="RefSeq" id="WP_072990413.1">
    <property type="nucleotide sequence ID" value="NZ_FQWE01000004.1"/>
</dbReference>
<organism evidence="2 3">
    <name type="scientific">Flavobacterium segetis</name>
    <dbReference type="NCBI Taxonomy" id="271157"/>
    <lineage>
        <taxon>Bacteria</taxon>
        <taxon>Pseudomonadati</taxon>
        <taxon>Bacteroidota</taxon>
        <taxon>Flavobacteriia</taxon>
        <taxon>Flavobacteriales</taxon>
        <taxon>Flavobacteriaceae</taxon>
        <taxon>Flavobacterium</taxon>
    </lineage>
</organism>
<sequence>MELNRLEKQIKEQLDLREIKPSEMAWNKLDSLLSAAEKPKRKLPWMYVAASFVGFLLIGTIFFTVFDAEIIDNNRPAVVLEQKTDNRINEEDDLANEKVVSNIVQNKIVYPSKVVANAVNTRSNQLSNKENTVLNINQAKENNGVLNSVENLNSPIVKKSRYISAEKLLAEVSNSKSESGVYYKTIDRTKNGIAVNANSLLSNAETELNQSFRETALEKLNNNYNAIKTVLVNRNYQE</sequence>
<keyword evidence="1" id="KW-0472">Membrane</keyword>
<evidence type="ECO:0000313" key="3">
    <source>
        <dbReference type="Proteomes" id="UP000184036"/>
    </source>
</evidence>
<keyword evidence="1" id="KW-0812">Transmembrane</keyword>
<evidence type="ECO:0000256" key="1">
    <source>
        <dbReference type="SAM" id="Phobius"/>
    </source>
</evidence>
<protein>
    <submittedName>
        <fullName evidence="2">Uncharacterized protein</fullName>
    </submittedName>
</protein>
<keyword evidence="3" id="KW-1185">Reference proteome</keyword>
<gene>
    <name evidence="2" type="ORF">SAMN05444396_104284</name>
</gene>
<proteinExistence type="predicted"/>
<keyword evidence="1" id="KW-1133">Transmembrane helix</keyword>